<sequence>MTENLNKSQNISDDSDTDKEFINIYKNIQVKMHELCQKLENKGTIERLALIKEKYSRQSKELFQKQKEKSYYDTLKKINNHPDIFDDIIHKDLMRTPDYIKAGCLNQDFKDKEKQKQEQRKYDILYNVLAMTARRNNTVGYCQGMNFIAAFINKQGFNEEETFWLLQHLLEQICPIDYYTSMDGVTADSRIFSSLLKFYNHDIYEKFQKLNIDIQFFTMEWFITLYTNQFQPEIVKIVLDHIFIQGSITILKLGTLLHKEKILKTSNEFFAYKIQESLQVTNPNYFEYSKKPALKRKIFKQKIENTNDLVISRQSHICNEFNLQKSNMSKLKLNPSNLKLQQKINIKKISNQSNQECHEQNKSKIKEKFIKSSIIISQGQFSVNQETKDEEQQQQLHTSQIQEKQIKQIQNLQQQSPVQKINQNEETKVISVCDSDNEIITTVNQFQYNKKSQKLEESQLQQQESINLQLEEDEINSLCQTSSNMQFLVNMYTEND</sequence>
<protein>
    <submittedName>
        <fullName evidence="2">Rab-GTPase-TBC domain</fullName>
    </submittedName>
</protein>
<dbReference type="PROSITE" id="PS50086">
    <property type="entry name" value="TBC_RABGAP"/>
    <property type="match status" value="1"/>
</dbReference>
<dbReference type="Gene3D" id="1.10.8.270">
    <property type="entry name" value="putative rabgap domain of human tbc1 domain family member 14 like domains"/>
    <property type="match status" value="1"/>
</dbReference>
<name>A0A0V0R7L0_PSEPJ</name>
<gene>
    <name evidence="2" type="ORF">PPERSA_08778</name>
</gene>
<reference evidence="2 3" key="1">
    <citation type="journal article" date="2015" name="Sci. Rep.">
        <title>Genome of the facultative scuticociliatosis pathogen Pseudocohnilembus persalinus provides insight into its virulence through horizontal gene transfer.</title>
        <authorList>
            <person name="Xiong J."/>
            <person name="Wang G."/>
            <person name="Cheng J."/>
            <person name="Tian M."/>
            <person name="Pan X."/>
            <person name="Warren A."/>
            <person name="Jiang C."/>
            <person name="Yuan D."/>
            <person name="Miao W."/>
        </authorList>
    </citation>
    <scope>NUCLEOTIDE SEQUENCE [LARGE SCALE GENOMIC DNA]</scope>
    <source>
        <strain evidence="2">36N120E</strain>
    </source>
</reference>
<accession>A0A0V0R7L0</accession>
<dbReference type="PANTHER" id="PTHR47219">
    <property type="entry name" value="RAB GTPASE-ACTIVATING PROTEIN 1-LIKE"/>
    <property type="match status" value="1"/>
</dbReference>
<dbReference type="Pfam" id="PF00566">
    <property type="entry name" value="RabGAP-TBC"/>
    <property type="match status" value="1"/>
</dbReference>
<dbReference type="PANTHER" id="PTHR47219:SF20">
    <property type="entry name" value="TBC1 DOMAIN FAMILY MEMBER 2B"/>
    <property type="match status" value="1"/>
</dbReference>
<dbReference type="OrthoDB" id="292358at2759"/>
<dbReference type="Proteomes" id="UP000054937">
    <property type="component" value="Unassembled WGS sequence"/>
</dbReference>
<proteinExistence type="predicted"/>
<comment type="caution">
    <text evidence="2">The sequence shown here is derived from an EMBL/GenBank/DDBJ whole genome shotgun (WGS) entry which is preliminary data.</text>
</comment>
<dbReference type="InterPro" id="IPR000195">
    <property type="entry name" value="Rab-GAP-TBC_dom"/>
</dbReference>
<dbReference type="InterPro" id="IPR050302">
    <property type="entry name" value="Rab_GAP_TBC_domain"/>
</dbReference>
<dbReference type="GO" id="GO:0031267">
    <property type="term" value="F:small GTPase binding"/>
    <property type="evidence" value="ECO:0007669"/>
    <property type="project" value="TreeGrafter"/>
</dbReference>
<dbReference type="SUPFAM" id="SSF47923">
    <property type="entry name" value="Ypt/Rab-GAP domain of gyp1p"/>
    <property type="match status" value="1"/>
</dbReference>
<dbReference type="GO" id="GO:0005096">
    <property type="term" value="F:GTPase activator activity"/>
    <property type="evidence" value="ECO:0007669"/>
    <property type="project" value="TreeGrafter"/>
</dbReference>
<feature type="domain" description="Rab-GAP TBC" evidence="1">
    <location>
        <begin position="1"/>
        <end position="246"/>
    </location>
</feature>
<dbReference type="EMBL" id="LDAU01000027">
    <property type="protein sequence ID" value="KRX10476.1"/>
    <property type="molecule type" value="Genomic_DNA"/>
</dbReference>
<dbReference type="AlphaFoldDB" id="A0A0V0R7L0"/>
<dbReference type="InterPro" id="IPR035969">
    <property type="entry name" value="Rab-GAP_TBC_sf"/>
</dbReference>
<evidence type="ECO:0000313" key="3">
    <source>
        <dbReference type="Proteomes" id="UP000054937"/>
    </source>
</evidence>
<evidence type="ECO:0000259" key="1">
    <source>
        <dbReference type="PROSITE" id="PS50086"/>
    </source>
</evidence>
<dbReference type="SMART" id="SM00164">
    <property type="entry name" value="TBC"/>
    <property type="match status" value="1"/>
</dbReference>
<keyword evidence="3" id="KW-1185">Reference proteome</keyword>
<organism evidence="2 3">
    <name type="scientific">Pseudocohnilembus persalinus</name>
    <name type="common">Ciliate</name>
    <dbReference type="NCBI Taxonomy" id="266149"/>
    <lineage>
        <taxon>Eukaryota</taxon>
        <taxon>Sar</taxon>
        <taxon>Alveolata</taxon>
        <taxon>Ciliophora</taxon>
        <taxon>Intramacronucleata</taxon>
        <taxon>Oligohymenophorea</taxon>
        <taxon>Scuticociliatia</taxon>
        <taxon>Philasterida</taxon>
        <taxon>Pseudocohnilembidae</taxon>
        <taxon>Pseudocohnilembus</taxon>
    </lineage>
</organism>
<evidence type="ECO:0000313" key="2">
    <source>
        <dbReference type="EMBL" id="KRX10476.1"/>
    </source>
</evidence>
<dbReference type="InParanoid" id="A0A0V0R7L0"/>
<dbReference type="OMA" id="LRQNHIC"/>
<dbReference type="Gene3D" id="1.10.472.80">
    <property type="entry name" value="Ypt/Rab-GAP domain of gyp1p, domain 3"/>
    <property type="match status" value="1"/>
</dbReference>